<dbReference type="GeneID" id="45960460"/>
<gene>
    <name evidence="2" type="ORF">AMC81_PD00150</name>
    <name evidence="3" type="ORF">HER27_022730</name>
</gene>
<evidence type="ECO:0000313" key="2">
    <source>
        <dbReference type="EMBL" id="ANL88007.1"/>
    </source>
</evidence>
<evidence type="ECO:0000313" key="5">
    <source>
        <dbReference type="Proteomes" id="UP000540266"/>
    </source>
</evidence>
<dbReference type="Pfam" id="PF00561">
    <property type="entry name" value="Abhydrolase_1"/>
    <property type="match status" value="1"/>
</dbReference>
<evidence type="ECO:0000313" key="3">
    <source>
        <dbReference type="EMBL" id="QPK11484.1"/>
    </source>
</evidence>
<keyword evidence="3" id="KW-0614">Plasmid</keyword>
<accession>A0A192TKG6</accession>
<keyword evidence="4" id="KW-1185">Reference proteome</keyword>
<evidence type="ECO:0000259" key="1">
    <source>
        <dbReference type="Pfam" id="PF00561"/>
    </source>
</evidence>
<dbReference type="SUPFAM" id="SSF53474">
    <property type="entry name" value="alpha/beta-Hydrolases"/>
    <property type="match status" value="1"/>
</dbReference>
<feature type="domain" description="AB hydrolase-1" evidence="1">
    <location>
        <begin position="161"/>
        <end position="391"/>
    </location>
</feature>
<dbReference type="PANTHER" id="PTHR43194:SF2">
    <property type="entry name" value="PEROXISOMAL MEMBRANE PROTEIN LPX1"/>
    <property type="match status" value="1"/>
</dbReference>
<dbReference type="Proteomes" id="UP000078551">
    <property type="component" value="Plasmid pRphaN671d"/>
</dbReference>
<geneLocation type="plasmid" evidence="3 5">
    <name>pBS3a</name>
</geneLocation>
<organism evidence="3 5">
    <name type="scientific">Rhizobium phaseoli</name>
    <dbReference type="NCBI Taxonomy" id="396"/>
    <lineage>
        <taxon>Bacteria</taxon>
        <taxon>Pseudomonadati</taxon>
        <taxon>Pseudomonadota</taxon>
        <taxon>Alphaproteobacteria</taxon>
        <taxon>Hyphomicrobiales</taxon>
        <taxon>Rhizobiaceae</taxon>
        <taxon>Rhizobium/Agrobacterium group</taxon>
        <taxon>Rhizobium</taxon>
    </lineage>
</organism>
<geneLocation type="plasmid" evidence="2 4">
    <name>pRphaN671d</name>
</geneLocation>
<dbReference type="AlphaFoldDB" id="A0A192TKG6"/>
<dbReference type="InterPro" id="IPR029058">
    <property type="entry name" value="AB_hydrolase_fold"/>
</dbReference>
<name>A0A192TKG6_9HYPH</name>
<dbReference type="Proteomes" id="UP000540266">
    <property type="component" value="Plasmid pBS3a"/>
</dbReference>
<reference evidence="3 5" key="2">
    <citation type="submission" date="2020-11" db="EMBL/GenBank/DDBJ databases">
        <title>Indigenous Rhizobia Nodulating Common beans in Western Kenya.</title>
        <authorList>
            <person name="Wekesa C.S."/>
            <person name="Oelmueller R."/>
            <person name="Furch A.C."/>
        </authorList>
    </citation>
    <scope>NUCLEOTIDE SEQUENCE [LARGE SCALE GENOMIC DNA]</scope>
    <source>
        <strain evidence="5">BS3</strain>
        <strain evidence="3">S3</strain>
        <plasmid evidence="3 5">pBS3a</plasmid>
    </source>
</reference>
<evidence type="ECO:0000313" key="4">
    <source>
        <dbReference type="Proteomes" id="UP000078551"/>
    </source>
</evidence>
<proteinExistence type="predicted"/>
<dbReference type="GO" id="GO:0016787">
    <property type="term" value="F:hydrolase activity"/>
    <property type="evidence" value="ECO:0007669"/>
    <property type="project" value="UniProtKB-KW"/>
</dbReference>
<dbReference type="Gene3D" id="3.40.50.1820">
    <property type="entry name" value="alpha/beta hydrolase"/>
    <property type="match status" value="1"/>
</dbReference>
<reference evidence="2 4" key="1">
    <citation type="submission" date="2015-11" db="EMBL/GenBank/DDBJ databases">
        <title>The limits of bacterial species coexistence and the symbiotic plasmid transference in sympatric Rhizobium populations.</title>
        <authorList>
            <person name="Perez-Carrascal O.M."/>
            <person name="VanInsberghe D."/>
            <person name="Juarez S."/>
            <person name="Polz M.F."/>
            <person name="Vinuesa P."/>
            <person name="Gonzalez V."/>
        </authorList>
    </citation>
    <scope>NUCLEOTIDE SEQUENCE [LARGE SCALE GENOMIC DNA]</scope>
    <source>
        <strain evidence="2 4">N771</strain>
        <plasmid evidence="2 4">pRphaN671d</plasmid>
    </source>
</reference>
<dbReference type="PANTHER" id="PTHR43194">
    <property type="entry name" value="HYDROLASE ALPHA/BETA FOLD FAMILY"/>
    <property type="match status" value="1"/>
</dbReference>
<dbReference type="KEGG" id="rpha:AMC79_PC00123"/>
<dbReference type="RefSeq" id="WP_008534369.1">
    <property type="nucleotide sequence ID" value="NZ_CP013530.1"/>
</dbReference>
<sequence>MGAHAELIKRVTLAIEDPELPRLTPGLTTRISLQVGPEKSSLAVGGGIVALDGADENADVILSAPEGAWEKVMQVPPPATYHSFTAFQLANPEFTLSGSPVAIAQARPALERLFEIVVASPPLVAPKVDRNIEQVTGRYKRVEVGGVEHDIFYEEAGAGTPILFLHTAGADGRQFLPQLSDTGFARTNRLISVDLPFHGRSMPPLTWDGSPYQLTTDLYLTWCTAILDQLVGDRAIVVGGSMGAAMCMVLAAERPERLMGVIAVEPPLKSKGRRNPFQHNVNVHGSLHNSAYVRGIMSPLSPQEERRRASWIYSQGAPGVYPGDLSFYSDEFDGAVVGPKIDAKRTPTVLLSGTYDYSATPADGAALAALIPGSRHVVMEGLGHFPMCENPDYFRSFLQDAIRFVEDNG</sequence>
<dbReference type="EMBL" id="CP013572">
    <property type="protein sequence ID" value="ANL88007.1"/>
    <property type="molecule type" value="Genomic_DNA"/>
</dbReference>
<dbReference type="EMBL" id="CP064932">
    <property type="protein sequence ID" value="QPK11484.1"/>
    <property type="molecule type" value="Genomic_DNA"/>
</dbReference>
<keyword evidence="3" id="KW-0378">Hydrolase</keyword>
<protein>
    <submittedName>
        <fullName evidence="2 3">Alpha/beta hydrolase</fullName>
    </submittedName>
</protein>
<dbReference type="InterPro" id="IPR050228">
    <property type="entry name" value="Carboxylesterase_BioH"/>
</dbReference>
<dbReference type="InterPro" id="IPR000073">
    <property type="entry name" value="AB_hydrolase_1"/>
</dbReference>